<proteinExistence type="predicted"/>
<evidence type="ECO:0000313" key="1">
    <source>
        <dbReference type="EMBL" id="KAJ1898407.1"/>
    </source>
</evidence>
<name>A0ACC1IPI6_9FUNG</name>
<accession>A0ACC1IPI6</accession>
<comment type="caution">
    <text evidence="1">The sequence shown here is derived from an EMBL/GenBank/DDBJ whole genome shotgun (WGS) entry which is preliminary data.</text>
</comment>
<sequence>MKLLGVCTIGVLAATTYARLQVILPNSHTEWEAGAPGTIKWKPIGNGIKGRLSIELMEGSDPGNMDVVTTIAENIPAGGMEARWNVPKNFKNSNNYSIKIVDEDGEEYYGQYFKGVGGRTEVGKKPANNGPPQAGNKERQQGRNDPRNGGNLAGDDHSGNGNRKQQQQQHSQQAQPQQPHNSRNNMAMKGGNSSGESKDAFVSGQARSVSFSGSTAVVACAVAAVAGVLAIC</sequence>
<dbReference type="Proteomes" id="UP001150581">
    <property type="component" value="Unassembled WGS sequence"/>
</dbReference>
<dbReference type="EMBL" id="JANBPG010000241">
    <property type="protein sequence ID" value="KAJ1898407.1"/>
    <property type="molecule type" value="Genomic_DNA"/>
</dbReference>
<reference evidence="1" key="1">
    <citation type="submission" date="2022-07" db="EMBL/GenBank/DDBJ databases">
        <title>Phylogenomic reconstructions and comparative analyses of Kickxellomycotina fungi.</title>
        <authorList>
            <person name="Reynolds N.K."/>
            <person name="Stajich J.E."/>
            <person name="Barry K."/>
            <person name="Grigoriev I.V."/>
            <person name="Crous P."/>
            <person name="Smith M.E."/>
        </authorList>
    </citation>
    <scope>NUCLEOTIDE SEQUENCE</scope>
    <source>
        <strain evidence="1">Benny 63K</strain>
    </source>
</reference>
<protein>
    <submittedName>
        <fullName evidence="1">Uncharacterized protein</fullName>
    </submittedName>
</protein>
<gene>
    <name evidence="1" type="ORF">LPJ66_002769</name>
</gene>
<evidence type="ECO:0000313" key="2">
    <source>
        <dbReference type="Proteomes" id="UP001150581"/>
    </source>
</evidence>
<organism evidence="1 2">
    <name type="scientific">Kickxella alabastrina</name>
    <dbReference type="NCBI Taxonomy" id="61397"/>
    <lineage>
        <taxon>Eukaryota</taxon>
        <taxon>Fungi</taxon>
        <taxon>Fungi incertae sedis</taxon>
        <taxon>Zoopagomycota</taxon>
        <taxon>Kickxellomycotina</taxon>
        <taxon>Kickxellomycetes</taxon>
        <taxon>Kickxellales</taxon>
        <taxon>Kickxellaceae</taxon>
        <taxon>Kickxella</taxon>
    </lineage>
</organism>
<keyword evidence="2" id="KW-1185">Reference proteome</keyword>